<sequence length="516" mass="58309">MFSRLATVLQELSGEEGPDGEAQGELVPQLPANEGEAPAEPDAPEEVMERLAHLEQLVVQLKELIRDKDTQLAQKDTELTNKDAQFKHEKEDFEARFTKLKLQAKAKMASLNKQITDLKGSGPTQSPDTSFSGVGSAAEEELQEFKNKLSEEEAKCRELQERLQTTEQLLQEKEAAHAEQLQKLQAVVCEKDVRFQEQVQKHEEELLRATSQSQVDVGLQQALQEAQRRCEELEEALNSRSQVVEMLQQEILTAQFRQMEQELAEALKQREEEKQEWVKESSRAEAEMAALRSSMEALERQSAEVVAQESELASLREAERVSQEALEKEKLEVARLESEVVQMRGAKLASQEASERDGAEIARLENELASLRDAFDRACQGATEREKLEVEKLEQELASQREAAQENEEILAEVWRRLQSLAAEDVAPTDDPADLSLFLFTVQSVATQLTGLKDERSEGQRRCDELTRTVEDLQEQLDNKITEQQETAARVEELEQHIMSVSAKKSCPPVNMGMNE</sequence>
<dbReference type="InterPro" id="IPR026202">
    <property type="entry name" value="GOLGB1"/>
</dbReference>
<feature type="coiled-coil region" evidence="1">
    <location>
        <begin position="216"/>
        <end position="410"/>
    </location>
</feature>
<keyword evidence="4" id="KW-1185">Reference proteome</keyword>
<keyword evidence="1" id="KW-0175">Coiled coil</keyword>
<feature type="compositionally biased region" description="Polar residues" evidence="2">
    <location>
        <begin position="122"/>
        <end position="133"/>
    </location>
</feature>
<evidence type="ECO:0000256" key="2">
    <source>
        <dbReference type="SAM" id="MobiDB-lite"/>
    </source>
</evidence>
<dbReference type="EMBL" id="RHFK02000015">
    <property type="protein sequence ID" value="TWW64810.1"/>
    <property type="molecule type" value="Genomic_DNA"/>
</dbReference>
<name>A0A5C6NFN3_9TELE</name>
<dbReference type="GO" id="GO:0016020">
    <property type="term" value="C:membrane"/>
    <property type="evidence" value="ECO:0007669"/>
    <property type="project" value="TreeGrafter"/>
</dbReference>
<accession>A0A5C6NFN3</accession>
<proteinExistence type="predicted"/>
<evidence type="ECO:0000313" key="4">
    <source>
        <dbReference type="Proteomes" id="UP000324091"/>
    </source>
</evidence>
<feature type="region of interest" description="Disordered" evidence="2">
    <location>
        <begin position="116"/>
        <end position="146"/>
    </location>
</feature>
<dbReference type="PANTHER" id="PTHR18887:SF2">
    <property type="entry name" value="GOLGIN SUBFAMILY B MEMBER 1"/>
    <property type="match status" value="1"/>
</dbReference>
<dbReference type="GO" id="GO:0005801">
    <property type="term" value="C:cis-Golgi network"/>
    <property type="evidence" value="ECO:0007669"/>
    <property type="project" value="TreeGrafter"/>
</dbReference>
<evidence type="ECO:0000313" key="3">
    <source>
        <dbReference type="EMBL" id="TWW64810.1"/>
    </source>
</evidence>
<reference evidence="3 4" key="1">
    <citation type="submission" date="2019-04" db="EMBL/GenBank/DDBJ databases">
        <title>Chromosome genome assembly for Takifugu flavidus.</title>
        <authorList>
            <person name="Xiao S."/>
        </authorList>
    </citation>
    <scope>NUCLEOTIDE SEQUENCE [LARGE SCALE GENOMIC DNA]</scope>
    <source>
        <strain evidence="3">HTHZ2018</strain>
        <tissue evidence="3">Muscle</tissue>
    </source>
</reference>
<feature type="region of interest" description="Disordered" evidence="2">
    <location>
        <begin position="1"/>
        <end position="45"/>
    </location>
</feature>
<gene>
    <name evidence="3" type="ORF">D4764_22G0004570</name>
</gene>
<dbReference type="PANTHER" id="PTHR18887">
    <property type="entry name" value="GOLGI-ASSOCIATED PROTEIN GCP360-RELATED"/>
    <property type="match status" value="1"/>
</dbReference>
<dbReference type="Proteomes" id="UP000324091">
    <property type="component" value="Chromosome 22"/>
</dbReference>
<evidence type="ECO:0000256" key="1">
    <source>
        <dbReference type="SAM" id="Coils"/>
    </source>
</evidence>
<feature type="coiled-coil region" evidence="1">
    <location>
        <begin position="456"/>
        <end position="497"/>
    </location>
</feature>
<dbReference type="AlphaFoldDB" id="A0A5C6NFN3"/>
<organism evidence="3 4">
    <name type="scientific">Takifugu flavidus</name>
    <name type="common">sansaifugu</name>
    <dbReference type="NCBI Taxonomy" id="433684"/>
    <lineage>
        <taxon>Eukaryota</taxon>
        <taxon>Metazoa</taxon>
        <taxon>Chordata</taxon>
        <taxon>Craniata</taxon>
        <taxon>Vertebrata</taxon>
        <taxon>Euteleostomi</taxon>
        <taxon>Actinopterygii</taxon>
        <taxon>Neopterygii</taxon>
        <taxon>Teleostei</taxon>
        <taxon>Neoteleostei</taxon>
        <taxon>Acanthomorphata</taxon>
        <taxon>Eupercaria</taxon>
        <taxon>Tetraodontiformes</taxon>
        <taxon>Tetradontoidea</taxon>
        <taxon>Tetraodontidae</taxon>
        <taxon>Takifugu</taxon>
    </lineage>
</organism>
<protein>
    <submittedName>
        <fullName evidence="3">Uncharacterized protein</fullName>
    </submittedName>
</protein>
<comment type="caution">
    <text evidence="3">The sequence shown here is derived from an EMBL/GenBank/DDBJ whole genome shotgun (WGS) entry which is preliminary data.</text>
</comment>
<dbReference type="GO" id="GO:0005793">
    <property type="term" value="C:endoplasmic reticulum-Golgi intermediate compartment"/>
    <property type="evidence" value="ECO:0007669"/>
    <property type="project" value="TreeGrafter"/>
</dbReference>